<evidence type="ECO:0000313" key="1">
    <source>
        <dbReference type="EMBL" id="KAK3255182.1"/>
    </source>
</evidence>
<reference evidence="1 2" key="1">
    <citation type="journal article" date="2015" name="Genome Biol. Evol.">
        <title>Comparative Genomics of a Bacterivorous Green Alga Reveals Evolutionary Causalities and Consequences of Phago-Mixotrophic Mode of Nutrition.</title>
        <authorList>
            <person name="Burns J.A."/>
            <person name="Paasch A."/>
            <person name="Narechania A."/>
            <person name="Kim E."/>
        </authorList>
    </citation>
    <scope>NUCLEOTIDE SEQUENCE [LARGE SCALE GENOMIC DNA]</scope>
    <source>
        <strain evidence="1 2">PLY_AMNH</strain>
    </source>
</reference>
<dbReference type="AlphaFoldDB" id="A0AAE0KNP8"/>
<organism evidence="1 2">
    <name type="scientific">Cymbomonas tetramitiformis</name>
    <dbReference type="NCBI Taxonomy" id="36881"/>
    <lineage>
        <taxon>Eukaryota</taxon>
        <taxon>Viridiplantae</taxon>
        <taxon>Chlorophyta</taxon>
        <taxon>Pyramimonadophyceae</taxon>
        <taxon>Pyramimonadales</taxon>
        <taxon>Pyramimonadaceae</taxon>
        <taxon>Cymbomonas</taxon>
    </lineage>
</organism>
<proteinExistence type="predicted"/>
<sequence>MLALLRKALSHSNGQEREASTRLVVKRLLDLSCEAYSESEGSGGEDEADECATVLGECDNTLSRLCRTMCIKGGSDLADAYDPMPLQNELLRVVLLQCSLRYWLMHHTTQIEASLVILARSSATDLLCSIERDCFRAIAEAHRHKCAPHKNASDAVEYVCTQLAPRNTDASKGCFVAIATLLLCRLPLGDGNRELADRLLRVVATERALDVTKQLIAERAIDAPAFPTEDAEHAVWRRRLLRWTVSKLRSPITDQLYQLCTEFLLQSRHVPASWGMTVPGDQLSRNSTAFKRNPASNVMARQAPERADELRERVRRQILRFGDAHRHDLRDETLQFCQELWELGVVALHYACTQECALNWMARYYMDDDLNPMQALFRIERFRAASTLNQALAVVRSRGRWFVKRSDHDRLFTLESVAPREDVDAWTAMAVWCCDVHERLMGIPCRGKSIAAVLRDIVAA</sequence>
<name>A0AAE0KNP8_9CHLO</name>
<keyword evidence="2" id="KW-1185">Reference proteome</keyword>
<evidence type="ECO:0000313" key="2">
    <source>
        <dbReference type="Proteomes" id="UP001190700"/>
    </source>
</evidence>
<dbReference type="Proteomes" id="UP001190700">
    <property type="component" value="Unassembled WGS sequence"/>
</dbReference>
<protein>
    <submittedName>
        <fullName evidence="1">Uncharacterized protein</fullName>
    </submittedName>
</protein>
<accession>A0AAE0KNP8</accession>
<comment type="caution">
    <text evidence="1">The sequence shown here is derived from an EMBL/GenBank/DDBJ whole genome shotgun (WGS) entry which is preliminary data.</text>
</comment>
<gene>
    <name evidence="1" type="ORF">CYMTET_35655</name>
</gene>
<dbReference type="EMBL" id="LGRX02022860">
    <property type="protein sequence ID" value="KAK3255182.1"/>
    <property type="molecule type" value="Genomic_DNA"/>
</dbReference>